<gene>
    <name evidence="1" type="ORF">KPSA1_04382</name>
</gene>
<dbReference type="EMBL" id="BGJZ01000217">
    <property type="protein sequence ID" value="GBH10953.1"/>
    <property type="molecule type" value="Genomic_DNA"/>
</dbReference>
<sequence>MGQQCVSTTGITHVVTTFSDQLQRSEQAAARRILLQLRVARCRR</sequence>
<protein>
    <submittedName>
        <fullName evidence="1">Uncharacterized protein</fullName>
    </submittedName>
</protein>
<comment type="caution">
    <text evidence="1">The sequence shown here is derived from an EMBL/GenBank/DDBJ whole genome shotgun (WGS) entry which is preliminary data.</text>
</comment>
<dbReference type="Proteomes" id="UP000247480">
    <property type="component" value="Unassembled WGS sequence"/>
</dbReference>
<accession>A0A2V0QCR5</accession>
<reference evidence="1 2" key="1">
    <citation type="submission" date="2018-04" db="EMBL/GenBank/DDBJ databases">
        <title>Draft genome sequence of Pseudomonas syringae pv. actinidiae biovar 1 strains isolated from kiwifruit in Kagawa prefecture.</title>
        <authorList>
            <person name="Tabuchi M."/>
            <person name="Saito M."/>
            <person name="Fujiwara S."/>
            <person name="Sasa N."/>
            <person name="Akimitsu K."/>
            <person name="Gomi K."/>
            <person name="Konishi-Sugita S."/>
            <person name="Hamano K."/>
            <person name="Kataoka I."/>
        </authorList>
    </citation>
    <scope>NUCLEOTIDE SEQUENCE [LARGE SCALE GENOMIC DNA]</scope>
    <source>
        <strain evidence="1 2">MAFF212206</strain>
    </source>
</reference>
<dbReference type="AlphaFoldDB" id="A0A2V0QCR5"/>
<name>A0A2V0QCR5_PSESF</name>
<evidence type="ECO:0000313" key="2">
    <source>
        <dbReference type="Proteomes" id="UP000247480"/>
    </source>
</evidence>
<organism evidence="1 2">
    <name type="scientific">Pseudomonas syringae pv. actinidiae</name>
    <dbReference type="NCBI Taxonomy" id="103796"/>
    <lineage>
        <taxon>Bacteria</taxon>
        <taxon>Pseudomonadati</taxon>
        <taxon>Pseudomonadota</taxon>
        <taxon>Gammaproteobacteria</taxon>
        <taxon>Pseudomonadales</taxon>
        <taxon>Pseudomonadaceae</taxon>
        <taxon>Pseudomonas</taxon>
        <taxon>Pseudomonas syringae</taxon>
    </lineage>
</organism>
<evidence type="ECO:0000313" key="1">
    <source>
        <dbReference type="EMBL" id="GBH10953.1"/>
    </source>
</evidence>
<proteinExistence type="predicted"/>